<feature type="domain" description="Reverse transcriptase" evidence="15">
    <location>
        <begin position="440"/>
        <end position="739"/>
    </location>
</feature>
<keyword evidence="10 13" id="KW-0695">RNA-directed DNA polymerase</keyword>
<keyword evidence="17" id="KW-1185">Reference proteome</keyword>
<keyword evidence="4 13" id="KW-0158">Chromosome</keyword>
<feature type="region of interest" description="Disordered" evidence="14">
    <location>
        <begin position="362"/>
        <end position="415"/>
    </location>
</feature>
<evidence type="ECO:0000313" key="16">
    <source>
        <dbReference type="EMBL" id="KAF4658671.1"/>
    </source>
</evidence>
<feature type="compositionally biased region" description="Low complexity" evidence="14">
    <location>
        <begin position="372"/>
        <end position="403"/>
    </location>
</feature>
<evidence type="ECO:0000256" key="7">
    <source>
        <dbReference type="ARBA" id="ARBA00022723"/>
    </source>
</evidence>
<evidence type="ECO:0000256" key="3">
    <source>
        <dbReference type="ARBA" id="ARBA00016182"/>
    </source>
</evidence>
<dbReference type="InterPro" id="IPR021891">
    <property type="entry name" value="Telomerase_RBD"/>
</dbReference>
<dbReference type="GO" id="GO:0007004">
    <property type="term" value="P:telomere maintenance via telomerase"/>
    <property type="evidence" value="ECO:0007669"/>
    <property type="project" value="TreeGrafter"/>
</dbReference>
<dbReference type="SMART" id="SM00975">
    <property type="entry name" value="Telomerase_RBD"/>
    <property type="match status" value="1"/>
</dbReference>
<comment type="caution">
    <text evidence="16">The sequence shown here is derived from an EMBL/GenBank/DDBJ whole genome shotgun (WGS) entry which is preliminary data.</text>
</comment>
<comment type="subcellular location">
    <subcellularLocation>
        <location evidence="13">Nucleus</location>
    </subcellularLocation>
    <subcellularLocation>
        <location evidence="13">Chromosome</location>
        <location evidence="13">Telomere</location>
    </subcellularLocation>
</comment>
<dbReference type="EC" id="2.7.7.49" evidence="2 13"/>
<dbReference type="Pfam" id="PF12009">
    <property type="entry name" value="Telomerase_RBD"/>
    <property type="match status" value="1"/>
</dbReference>
<keyword evidence="6 13" id="KW-0548">Nucleotidyltransferase</keyword>
<dbReference type="GO" id="GO:0000781">
    <property type="term" value="C:chromosome, telomeric region"/>
    <property type="evidence" value="ECO:0007669"/>
    <property type="project" value="UniProtKB-SubCell"/>
</dbReference>
<evidence type="ECO:0000256" key="5">
    <source>
        <dbReference type="ARBA" id="ARBA00022679"/>
    </source>
</evidence>
<comment type="similarity">
    <text evidence="1 13">Belongs to the reverse transcriptase family. Telomerase subfamily.</text>
</comment>
<proteinExistence type="inferred from homology"/>
<dbReference type="AlphaFoldDB" id="A0A7J6LIG4"/>
<protein>
    <recommendedName>
        <fullName evidence="3 13">Telomerase reverse transcriptase</fullName>
        <ecNumber evidence="2 13">2.7.7.49</ecNumber>
    </recommendedName>
    <alternativeName>
        <fullName evidence="13">Telomerase catalytic subunit</fullName>
    </alternativeName>
</protein>
<comment type="catalytic activity">
    <reaction evidence="12 13">
        <text>DNA(n) + a 2'-deoxyribonucleoside 5'-triphosphate = DNA(n+1) + diphosphate</text>
        <dbReference type="Rhea" id="RHEA:22508"/>
        <dbReference type="Rhea" id="RHEA-COMP:17339"/>
        <dbReference type="Rhea" id="RHEA-COMP:17340"/>
        <dbReference type="ChEBI" id="CHEBI:33019"/>
        <dbReference type="ChEBI" id="CHEBI:61560"/>
        <dbReference type="ChEBI" id="CHEBI:173112"/>
        <dbReference type="EC" id="2.7.7.49"/>
    </reaction>
</comment>
<evidence type="ECO:0000256" key="13">
    <source>
        <dbReference type="RuleBase" id="RU365061"/>
    </source>
</evidence>
<dbReference type="GO" id="GO:0042162">
    <property type="term" value="F:telomeric DNA binding"/>
    <property type="evidence" value="ECO:0007669"/>
    <property type="project" value="TreeGrafter"/>
</dbReference>
<name>A0A7J6LIG4_PERCH</name>
<evidence type="ECO:0000256" key="1">
    <source>
        <dbReference type="ARBA" id="ARBA00008001"/>
    </source>
</evidence>
<dbReference type="PROSITE" id="PS50878">
    <property type="entry name" value="RT_POL"/>
    <property type="match status" value="1"/>
</dbReference>
<evidence type="ECO:0000256" key="6">
    <source>
        <dbReference type="ARBA" id="ARBA00022695"/>
    </source>
</evidence>
<keyword evidence="7 13" id="KW-0479">Metal-binding</keyword>
<keyword evidence="8 13" id="KW-0460">Magnesium</keyword>
<dbReference type="PANTHER" id="PTHR12066">
    <property type="entry name" value="TELOMERASE REVERSE TRANSCRIPTASE"/>
    <property type="match status" value="1"/>
</dbReference>
<dbReference type="GO" id="GO:0070034">
    <property type="term" value="F:telomerase RNA binding"/>
    <property type="evidence" value="ECO:0007669"/>
    <property type="project" value="TreeGrafter"/>
</dbReference>
<accession>A0A7J6LIG4</accession>
<dbReference type="InterPro" id="IPR000477">
    <property type="entry name" value="RT_dom"/>
</dbReference>
<evidence type="ECO:0000259" key="15">
    <source>
        <dbReference type="PROSITE" id="PS50878"/>
    </source>
</evidence>
<evidence type="ECO:0000256" key="4">
    <source>
        <dbReference type="ARBA" id="ARBA00022454"/>
    </source>
</evidence>
<keyword evidence="9 13" id="KW-0779">Telomere</keyword>
<gene>
    <name evidence="16" type="ORF">FOL47_007883</name>
</gene>
<evidence type="ECO:0000256" key="14">
    <source>
        <dbReference type="SAM" id="MobiDB-lite"/>
    </source>
</evidence>
<dbReference type="GO" id="GO:0046872">
    <property type="term" value="F:metal ion binding"/>
    <property type="evidence" value="ECO:0007669"/>
    <property type="project" value="UniProtKB-KW"/>
</dbReference>
<feature type="region of interest" description="Disordered" evidence="14">
    <location>
        <begin position="453"/>
        <end position="477"/>
    </location>
</feature>
<dbReference type="Proteomes" id="UP000591131">
    <property type="component" value="Unassembled WGS sequence"/>
</dbReference>
<evidence type="ECO:0000256" key="9">
    <source>
        <dbReference type="ARBA" id="ARBA00022895"/>
    </source>
</evidence>
<comment type="function">
    <text evidence="13">Telomerase is a ribonucleoprotein enzyme essential for the replication of chromosome termini in most eukaryotes. It elongates telomeres. It is a reverse transcriptase that adds simple sequence repeats to chromosome ends by copying a template sequence within the RNA component of the enzyme.</text>
</comment>
<dbReference type="Gene3D" id="1.10.132.70">
    <property type="match status" value="1"/>
</dbReference>
<evidence type="ECO:0000256" key="11">
    <source>
        <dbReference type="ARBA" id="ARBA00023242"/>
    </source>
</evidence>
<organism evidence="16 17">
    <name type="scientific">Perkinsus chesapeaki</name>
    <name type="common">Clam parasite</name>
    <name type="synonym">Perkinsus andrewsi</name>
    <dbReference type="NCBI Taxonomy" id="330153"/>
    <lineage>
        <taxon>Eukaryota</taxon>
        <taxon>Sar</taxon>
        <taxon>Alveolata</taxon>
        <taxon>Perkinsozoa</taxon>
        <taxon>Perkinsea</taxon>
        <taxon>Perkinsida</taxon>
        <taxon>Perkinsidae</taxon>
        <taxon>Perkinsus</taxon>
    </lineage>
</organism>
<dbReference type="GO" id="GO:0003720">
    <property type="term" value="F:telomerase activity"/>
    <property type="evidence" value="ECO:0007669"/>
    <property type="project" value="InterPro"/>
</dbReference>
<keyword evidence="11 13" id="KW-0539">Nucleus</keyword>
<dbReference type="GO" id="GO:0000333">
    <property type="term" value="C:telomerase catalytic core complex"/>
    <property type="evidence" value="ECO:0007669"/>
    <property type="project" value="TreeGrafter"/>
</dbReference>
<evidence type="ECO:0000256" key="2">
    <source>
        <dbReference type="ARBA" id="ARBA00012493"/>
    </source>
</evidence>
<dbReference type="InterPro" id="IPR003545">
    <property type="entry name" value="Telomerase_RT"/>
</dbReference>
<sequence length="819" mass="90853">MSESTVTHDSEELLRRIHQAGLSPSKDVWQSTVLETCRVMTLAFGTDLAFELIGGANACFVLVQPDPNSPSVIALFGNLKSLPAQIKRSACPPPIAESRAKPDRMLDWSAVLYSSTVYQRGNKMPPVKRARLTNQNSESLGSQDLSSSFGECDLMRLFPRVLTSRDDFADLPLGSVKQFLSDVNSGLRNRALELLGNWQSDGRFKGLKDTFVFQEIKAIDEFEVEPHAAARIAVQLIAEAMPQGLLGSAKNRQIVLRNIRKCYSLRAGETIGLRSLTSGMRTRMLPVSQRTAQMYLSEMVWFIFDRLVLPITRLCFYVTEVQDKRVAGRLHYFYKPDWSALCARAARGYVAHVGLKRVEDGIVDRTGDSNPSSGNKLSRSASSSSSNSLQSDAGSSRSGSVRSSPKELSQLSSAEPTLTRYGLSLMPIRHHPKCSTLAVRKIIHKDGRPRHNSCGVRWIPKTKGGMRPIAQPPRSYQSSGRVCHRELIRPIKFSGALGRSVLDRDQRAGELEEFLRKHPGDSIHVGVYDLKNCYENINHKDILAALHRLEQPVESLKVIRLFKGHPITQEVGLSTWSPHRVTLLLPKTLTRVALRSVTVDRVKNILNNVELILPHGRYTFDGKGLVQGGTLSPVLCSLALGNSDPLADAPIFTARLVDDGLLVGSKDSVSKALEVVKGRWTGVHKTATAESGESASWAGFVISPNDRWLNFSCRPESSGASSRAGCTTRSISSWVDRSLKRSLGHRMTTTLLSHTLNEKSTVRRNIRAAQRMAAAKLRSTVARRHKIHKLRTSLKEVNEARARLTLYIEYRMRASQKLS</sequence>
<keyword evidence="5 13" id="KW-0808">Transferase</keyword>
<dbReference type="OrthoDB" id="289721at2759"/>
<feature type="compositionally biased region" description="Polar residues" evidence="14">
    <location>
        <begin position="406"/>
        <end position="415"/>
    </location>
</feature>
<evidence type="ECO:0000256" key="10">
    <source>
        <dbReference type="ARBA" id="ARBA00022918"/>
    </source>
</evidence>
<dbReference type="EMBL" id="JAAPAO010000484">
    <property type="protein sequence ID" value="KAF4658671.1"/>
    <property type="molecule type" value="Genomic_DNA"/>
</dbReference>
<dbReference type="PANTHER" id="PTHR12066:SF0">
    <property type="entry name" value="TELOMERASE REVERSE TRANSCRIPTASE"/>
    <property type="match status" value="1"/>
</dbReference>
<evidence type="ECO:0000256" key="12">
    <source>
        <dbReference type="ARBA" id="ARBA00048173"/>
    </source>
</evidence>
<evidence type="ECO:0000256" key="8">
    <source>
        <dbReference type="ARBA" id="ARBA00022842"/>
    </source>
</evidence>
<reference evidence="16 17" key="1">
    <citation type="submission" date="2020-04" db="EMBL/GenBank/DDBJ databases">
        <title>Perkinsus chesapeaki whole genome sequence.</title>
        <authorList>
            <person name="Bogema D.R."/>
        </authorList>
    </citation>
    <scope>NUCLEOTIDE SEQUENCE [LARGE SCALE GENOMIC DNA]</scope>
    <source>
        <strain evidence="16">ATCC PRA-425</strain>
    </source>
</reference>
<evidence type="ECO:0000313" key="17">
    <source>
        <dbReference type="Proteomes" id="UP000591131"/>
    </source>
</evidence>